<protein>
    <submittedName>
        <fullName evidence="2">Uncharacterized protein</fullName>
    </submittedName>
</protein>
<keyword evidence="1" id="KW-1133">Transmembrane helix</keyword>
<reference evidence="2 3" key="1">
    <citation type="journal article" date="2023" name="Hortic Res">
        <title>Pangenome of water caltrop reveals structural variations and asymmetric subgenome divergence after allopolyploidization.</title>
        <authorList>
            <person name="Zhang X."/>
            <person name="Chen Y."/>
            <person name="Wang L."/>
            <person name="Yuan Y."/>
            <person name="Fang M."/>
            <person name="Shi L."/>
            <person name="Lu R."/>
            <person name="Comes H.P."/>
            <person name="Ma Y."/>
            <person name="Chen Y."/>
            <person name="Huang G."/>
            <person name="Zhou Y."/>
            <person name="Zheng Z."/>
            <person name="Qiu Y."/>
        </authorList>
    </citation>
    <scope>NUCLEOTIDE SEQUENCE [LARGE SCALE GENOMIC DNA]</scope>
    <source>
        <strain evidence="2">F231</strain>
    </source>
</reference>
<sequence>MALPKAQDILSTNPVFVFRFPLLLLLSLLFLICLLWIPLVMAIDHMLEPFLGGVCAAKRCVRTAWR</sequence>
<evidence type="ECO:0000313" key="3">
    <source>
        <dbReference type="Proteomes" id="UP001346149"/>
    </source>
</evidence>
<dbReference type="EMBL" id="JAXQNO010000023">
    <property type="protein sequence ID" value="KAK4764645.1"/>
    <property type="molecule type" value="Genomic_DNA"/>
</dbReference>
<keyword evidence="1" id="KW-0812">Transmembrane</keyword>
<organism evidence="2 3">
    <name type="scientific">Trapa natans</name>
    <name type="common">Water chestnut</name>
    <dbReference type="NCBI Taxonomy" id="22666"/>
    <lineage>
        <taxon>Eukaryota</taxon>
        <taxon>Viridiplantae</taxon>
        <taxon>Streptophyta</taxon>
        <taxon>Embryophyta</taxon>
        <taxon>Tracheophyta</taxon>
        <taxon>Spermatophyta</taxon>
        <taxon>Magnoliopsida</taxon>
        <taxon>eudicotyledons</taxon>
        <taxon>Gunneridae</taxon>
        <taxon>Pentapetalae</taxon>
        <taxon>rosids</taxon>
        <taxon>malvids</taxon>
        <taxon>Myrtales</taxon>
        <taxon>Lythraceae</taxon>
        <taxon>Trapa</taxon>
    </lineage>
</organism>
<keyword evidence="3" id="KW-1185">Reference proteome</keyword>
<comment type="caution">
    <text evidence="2">The sequence shown here is derived from an EMBL/GenBank/DDBJ whole genome shotgun (WGS) entry which is preliminary data.</text>
</comment>
<evidence type="ECO:0000256" key="1">
    <source>
        <dbReference type="SAM" id="Phobius"/>
    </source>
</evidence>
<gene>
    <name evidence="2" type="ORF">SAY86_025735</name>
</gene>
<accession>A0AAN7QGV0</accession>
<feature type="transmembrane region" description="Helical" evidence="1">
    <location>
        <begin position="20"/>
        <end position="43"/>
    </location>
</feature>
<keyword evidence="1" id="KW-0472">Membrane</keyword>
<name>A0AAN7QGV0_TRANT</name>
<evidence type="ECO:0000313" key="2">
    <source>
        <dbReference type="EMBL" id="KAK4764645.1"/>
    </source>
</evidence>
<dbReference type="AlphaFoldDB" id="A0AAN7QGV0"/>
<proteinExistence type="predicted"/>
<dbReference type="Proteomes" id="UP001346149">
    <property type="component" value="Unassembled WGS sequence"/>
</dbReference>